<feature type="compositionally biased region" description="Basic residues" evidence="1">
    <location>
        <begin position="449"/>
        <end position="464"/>
    </location>
</feature>
<feature type="region of interest" description="Disordered" evidence="1">
    <location>
        <begin position="387"/>
        <end position="414"/>
    </location>
</feature>
<name>A0A6P9A463_THRPL</name>
<accession>A0A6P9A463</accession>
<gene>
    <name evidence="3 4" type="primary">LOC117651783</name>
</gene>
<evidence type="ECO:0000313" key="2">
    <source>
        <dbReference type="Proteomes" id="UP000515158"/>
    </source>
</evidence>
<dbReference type="KEGG" id="tpal:117651783"/>
<proteinExistence type="predicted"/>
<feature type="region of interest" description="Disordered" evidence="1">
    <location>
        <begin position="1"/>
        <end position="58"/>
    </location>
</feature>
<dbReference type="GeneID" id="117651783"/>
<dbReference type="Proteomes" id="UP000515158">
    <property type="component" value="Unplaced"/>
</dbReference>
<dbReference type="AlphaFoldDB" id="A0A6P9A463"/>
<dbReference type="RefSeq" id="XP_034252018.1">
    <property type="nucleotide sequence ID" value="XM_034396127.1"/>
</dbReference>
<feature type="region of interest" description="Disordered" evidence="1">
    <location>
        <begin position="294"/>
        <end position="360"/>
    </location>
</feature>
<dbReference type="OrthoDB" id="6226069at2759"/>
<organism evidence="4">
    <name type="scientific">Thrips palmi</name>
    <name type="common">Melon thrips</name>
    <dbReference type="NCBI Taxonomy" id="161013"/>
    <lineage>
        <taxon>Eukaryota</taxon>
        <taxon>Metazoa</taxon>
        <taxon>Ecdysozoa</taxon>
        <taxon>Arthropoda</taxon>
        <taxon>Hexapoda</taxon>
        <taxon>Insecta</taxon>
        <taxon>Pterygota</taxon>
        <taxon>Neoptera</taxon>
        <taxon>Paraneoptera</taxon>
        <taxon>Thysanoptera</taxon>
        <taxon>Terebrantia</taxon>
        <taxon>Thripoidea</taxon>
        <taxon>Thripidae</taxon>
        <taxon>Thrips</taxon>
    </lineage>
</organism>
<dbReference type="RefSeq" id="XP_034252019.1">
    <property type="nucleotide sequence ID" value="XM_034396128.1"/>
</dbReference>
<feature type="region of interest" description="Disordered" evidence="1">
    <location>
        <begin position="437"/>
        <end position="464"/>
    </location>
</feature>
<reference evidence="3 4" key="1">
    <citation type="submission" date="2025-04" db="UniProtKB">
        <authorList>
            <consortium name="RefSeq"/>
        </authorList>
    </citation>
    <scope>IDENTIFICATION</scope>
    <source>
        <tissue evidence="3 4">Total insect</tissue>
    </source>
</reference>
<protein>
    <submittedName>
        <fullName evidence="3 4">Uncharacterized protein LOC117651783</fullName>
    </submittedName>
</protein>
<feature type="compositionally biased region" description="Basic and acidic residues" evidence="1">
    <location>
        <begin position="307"/>
        <end position="321"/>
    </location>
</feature>
<evidence type="ECO:0000256" key="1">
    <source>
        <dbReference type="SAM" id="MobiDB-lite"/>
    </source>
</evidence>
<feature type="compositionally biased region" description="Acidic residues" evidence="1">
    <location>
        <begin position="1"/>
        <end position="10"/>
    </location>
</feature>
<feature type="compositionally biased region" description="Basic and acidic residues" evidence="1">
    <location>
        <begin position="41"/>
        <end position="56"/>
    </location>
</feature>
<feature type="compositionally biased region" description="Polar residues" evidence="1">
    <location>
        <begin position="439"/>
        <end position="448"/>
    </location>
</feature>
<feature type="compositionally biased region" description="Low complexity" evidence="1">
    <location>
        <begin position="11"/>
        <end position="23"/>
    </location>
</feature>
<feature type="compositionally biased region" description="Basic and acidic residues" evidence="1">
    <location>
        <begin position="347"/>
        <end position="360"/>
    </location>
</feature>
<feature type="compositionally biased region" description="Basic and acidic residues" evidence="1">
    <location>
        <begin position="328"/>
        <end position="340"/>
    </location>
</feature>
<sequence>MSTCESEESENVAASASAQAAQAPLETREQPCQCPSDSDGEPVHKAKSPSDSDNYHENCPSSFSQEFLAPLIRRSDDRKLYDWLLRKNLLKTPAGCIDCAKTKLCLQHATDLWVCEDCGKSFSIRQGSFFDNIPYSIREILSCVMAWSNKKPATLASQTLEMKITFVNQIYQQCIETISIYLDSDQHPKDWSIGGEGSVALLDLWPGGSIAVDGLFVTKLKRSYKDRLRVLWIADTNHVPVRYVAHLLPPQKSDIQEVKEEFEKIKLDFGVFLSPESDTNEAVNLNCDKNSESGQDFCENINGDTDNQSKRPESRILREQQEVAITPEDGRLKQGIEKKCQTGSKRKNQEKQKLQCPEKKLKEMKEEENFVMIHDIKDGDVNVDFEEENVSSLSSSNTKQEKKGKKNDRGKETKVDEEKCMIHIVKDSDINVDFEEENVSSISTPNTGKNKKKDRKPRVSPKTRALRQEAALRVKIHEEYIRNLELANAVVQVAVAYIVPGSLVVVNDEVLPYVASSLHSLGIYESVTTINNIISTGDHSIMSILENIWSDAADLCTVLQTKTFNSAKPTVAEFQWRKTFGSTTSEAVFHILSQIAVYYKHTPKEKRLAGKIL</sequence>
<evidence type="ECO:0000313" key="3">
    <source>
        <dbReference type="RefSeq" id="XP_034252018.1"/>
    </source>
</evidence>
<keyword evidence="2" id="KW-1185">Reference proteome</keyword>
<evidence type="ECO:0000313" key="4">
    <source>
        <dbReference type="RefSeq" id="XP_034252019.1"/>
    </source>
</evidence>